<feature type="transmembrane region" description="Helical" evidence="10">
    <location>
        <begin position="27"/>
        <end position="46"/>
    </location>
</feature>
<feature type="transmembrane region" description="Helical" evidence="10">
    <location>
        <begin position="173"/>
        <end position="193"/>
    </location>
</feature>
<dbReference type="PANTHER" id="PTHR30009:SF4">
    <property type="entry name" value="PTS SYSTEM N-ACETYLGLUCOSAMINE-SPECIFIC EIICBA COMPONENT"/>
    <property type="match status" value="1"/>
</dbReference>
<feature type="domain" description="PTS EIIC type-1" evidence="11">
    <location>
        <begin position="14"/>
        <end position="404"/>
    </location>
</feature>
<evidence type="ECO:0000256" key="8">
    <source>
        <dbReference type="ARBA" id="ARBA00023136"/>
    </source>
</evidence>
<evidence type="ECO:0000256" key="1">
    <source>
        <dbReference type="ARBA" id="ARBA00004651"/>
    </source>
</evidence>
<evidence type="ECO:0000256" key="5">
    <source>
        <dbReference type="ARBA" id="ARBA00022683"/>
    </source>
</evidence>
<feature type="transmembrane region" description="Helical" evidence="10">
    <location>
        <begin position="368"/>
        <end position="387"/>
    </location>
</feature>
<dbReference type="GO" id="GO:0005886">
    <property type="term" value="C:plasma membrane"/>
    <property type="evidence" value="ECO:0007669"/>
    <property type="project" value="UniProtKB-SubCell"/>
</dbReference>
<organism evidence="12 13">
    <name type="scientific">Actinoalloteichus hymeniacidonis</name>
    <dbReference type="NCBI Taxonomy" id="340345"/>
    <lineage>
        <taxon>Bacteria</taxon>
        <taxon>Bacillati</taxon>
        <taxon>Actinomycetota</taxon>
        <taxon>Actinomycetes</taxon>
        <taxon>Pseudonocardiales</taxon>
        <taxon>Pseudonocardiaceae</taxon>
        <taxon>Actinoalloteichus</taxon>
    </lineage>
</organism>
<keyword evidence="7 10" id="KW-1133">Transmembrane helix</keyword>
<reference evidence="13" key="1">
    <citation type="submission" date="2016-03" db="EMBL/GenBank/DDBJ databases">
        <title>Complete genome sequence of the type strain Actinoalloteichus hymeniacidonis DSM 45092.</title>
        <authorList>
            <person name="Schaffert L."/>
            <person name="Albersmeier A."/>
            <person name="Winkler A."/>
            <person name="Kalinowski J."/>
            <person name="Zotchev S."/>
            <person name="Ruckert C."/>
        </authorList>
    </citation>
    <scope>NUCLEOTIDE SEQUENCE [LARGE SCALE GENOMIC DNA]</scope>
    <source>
        <strain evidence="13">HPA177(T) (DSM 45092(T))</strain>
    </source>
</reference>
<name>A0AAC9MYK8_9PSEU</name>
<dbReference type="PROSITE" id="PS51103">
    <property type="entry name" value="PTS_EIIC_TYPE_1"/>
    <property type="match status" value="1"/>
</dbReference>
<protein>
    <submittedName>
        <fullName evidence="12">PTS system, N-acetylglucosamine-specific IIBC subunit</fullName>
    </submittedName>
</protein>
<sequence>MSADASTAARGRNSKGFALAQRFGRSLMLPIAVLPAAALLSRLGYIDGSGAGQGELIAAIPGDFFDRAAQVVGQGGDALFQYLPLLFAVGVAIGMARKADGSTALSAVVGYLVLHNVLWAMLGEELTEGKNFNNGPYGVLGGIVSGLIAAYLWQRYHRIKLPTYLGFFGGRRFVPMITAFVMIIVGVVMGLIFTGFNAGLTWVGDAVASSTVFGAGVYGVLNRFLLPFGLHHILNSVVWFLFGDYDGVTGDLNRFFAGDPAAGTFMTGFFPIFMFALPAAALAIYHTAKPHKKKMVGGLVFAGALASFLTGVTEPLEYAFIFVAWPLLVVHALLTGLSHAVTNALGVHHGFGFSAGAIDYVLNWGLATAPWLIIPIGLVFAAIYYFVFRWVITKWNLATPGREDDEDDEGGSAAAPAAAEPVTVASTPESGATSTETKSAETTSAKESTSPASKPSAETKE</sequence>
<feature type="transmembrane region" description="Helical" evidence="10">
    <location>
        <begin position="103"/>
        <end position="122"/>
    </location>
</feature>
<dbReference type="Proteomes" id="UP000095210">
    <property type="component" value="Chromosome"/>
</dbReference>
<evidence type="ECO:0000256" key="9">
    <source>
        <dbReference type="SAM" id="MobiDB-lite"/>
    </source>
</evidence>
<keyword evidence="6 10" id="KW-0812">Transmembrane</keyword>
<dbReference type="InterPro" id="IPR003352">
    <property type="entry name" value="PTS_EIIC"/>
</dbReference>
<gene>
    <name evidence="12" type="ORF">TL08_11390</name>
</gene>
<dbReference type="GO" id="GO:0009401">
    <property type="term" value="P:phosphoenolpyruvate-dependent sugar phosphotransferase system"/>
    <property type="evidence" value="ECO:0007669"/>
    <property type="project" value="UniProtKB-KW"/>
</dbReference>
<evidence type="ECO:0000313" key="13">
    <source>
        <dbReference type="Proteomes" id="UP000095210"/>
    </source>
</evidence>
<keyword evidence="3" id="KW-1003">Cell membrane</keyword>
<feature type="transmembrane region" description="Helical" evidence="10">
    <location>
        <begin position="318"/>
        <end position="337"/>
    </location>
</feature>
<feature type="region of interest" description="Disordered" evidence="9">
    <location>
        <begin position="401"/>
        <end position="461"/>
    </location>
</feature>
<keyword evidence="5" id="KW-0598">Phosphotransferase system</keyword>
<dbReference type="PANTHER" id="PTHR30009">
    <property type="entry name" value="CYTOCHROME C-TYPE SYNTHESIS PROTEIN AND PTS TRANSMEMBRANE COMPONENT"/>
    <property type="match status" value="1"/>
</dbReference>
<dbReference type="RefSeq" id="WP_084642892.1">
    <property type="nucleotide sequence ID" value="NZ_CP014859.1"/>
</dbReference>
<dbReference type="KEGG" id="ahm:TL08_11390"/>
<proteinExistence type="predicted"/>
<feature type="transmembrane region" description="Helical" evidence="10">
    <location>
        <begin position="262"/>
        <end position="284"/>
    </location>
</feature>
<dbReference type="GO" id="GO:0008982">
    <property type="term" value="F:protein-N(PI)-phosphohistidine-sugar phosphotransferase activity"/>
    <property type="evidence" value="ECO:0007669"/>
    <property type="project" value="InterPro"/>
</dbReference>
<dbReference type="GO" id="GO:0090563">
    <property type="term" value="F:protein-phosphocysteine-sugar phosphotransferase activity"/>
    <property type="evidence" value="ECO:0007669"/>
    <property type="project" value="TreeGrafter"/>
</dbReference>
<feature type="transmembrane region" description="Helical" evidence="10">
    <location>
        <begin position="224"/>
        <end position="242"/>
    </location>
</feature>
<evidence type="ECO:0000256" key="4">
    <source>
        <dbReference type="ARBA" id="ARBA00022597"/>
    </source>
</evidence>
<evidence type="ECO:0000256" key="10">
    <source>
        <dbReference type="SAM" id="Phobius"/>
    </source>
</evidence>
<feature type="transmembrane region" description="Helical" evidence="10">
    <location>
        <begin position="79"/>
        <end position="96"/>
    </location>
</feature>
<feature type="transmembrane region" description="Helical" evidence="10">
    <location>
        <begin position="296"/>
        <end position="312"/>
    </location>
</feature>
<dbReference type="InterPro" id="IPR050429">
    <property type="entry name" value="PTS_Glucose_EIICBA"/>
</dbReference>
<evidence type="ECO:0000313" key="12">
    <source>
        <dbReference type="EMBL" id="AOS63092.1"/>
    </source>
</evidence>
<keyword evidence="8 10" id="KW-0472">Membrane</keyword>
<keyword evidence="13" id="KW-1185">Reference proteome</keyword>
<accession>A0AAC9MYK8</accession>
<dbReference type="EMBL" id="CP014859">
    <property type="protein sequence ID" value="AOS63092.1"/>
    <property type="molecule type" value="Genomic_DNA"/>
</dbReference>
<dbReference type="GO" id="GO:0015764">
    <property type="term" value="P:N-acetylglucosamine transport"/>
    <property type="evidence" value="ECO:0007669"/>
    <property type="project" value="TreeGrafter"/>
</dbReference>
<evidence type="ECO:0000256" key="7">
    <source>
        <dbReference type="ARBA" id="ARBA00022989"/>
    </source>
</evidence>
<evidence type="ECO:0000256" key="2">
    <source>
        <dbReference type="ARBA" id="ARBA00022448"/>
    </source>
</evidence>
<keyword evidence="4" id="KW-0762">Sugar transport</keyword>
<keyword evidence="2" id="KW-0813">Transport</keyword>
<evidence type="ECO:0000256" key="6">
    <source>
        <dbReference type="ARBA" id="ARBA00022692"/>
    </source>
</evidence>
<feature type="compositionally biased region" description="Low complexity" evidence="9">
    <location>
        <begin position="411"/>
        <end position="461"/>
    </location>
</feature>
<evidence type="ECO:0000259" key="11">
    <source>
        <dbReference type="PROSITE" id="PS51103"/>
    </source>
</evidence>
<dbReference type="InterPro" id="IPR013013">
    <property type="entry name" value="PTS_EIIC_1"/>
</dbReference>
<dbReference type="Pfam" id="PF02378">
    <property type="entry name" value="PTS_EIIC"/>
    <property type="match status" value="1"/>
</dbReference>
<feature type="transmembrane region" description="Helical" evidence="10">
    <location>
        <begin position="134"/>
        <end position="153"/>
    </location>
</feature>
<feature type="transmembrane region" description="Helical" evidence="10">
    <location>
        <begin position="199"/>
        <end position="217"/>
    </location>
</feature>
<dbReference type="AlphaFoldDB" id="A0AAC9MYK8"/>
<evidence type="ECO:0000256" key="3">
    <source>
        <dbReference type="ARBA" id="ARBA00022475"/>
    </source>
</evidence>
<feature type="transmembrane region" description="Helical" evidence="10">
    <location>
        <begin position="344"/>
        <end position="362"/>
    </location>
</feature>
<comment type="subcellular location">
    <subcellularLocation>
        <location evidence="1">Cell membrane</location>
        <topology evidence="1">Multi-pass membrane protein</topology>
    </subcellularLocation>
</comment>